<reference evidence="2" key="1">
    <citation type="submission" date="2020-08" db="EMBL/GenBank/DDBJ databases">
        <title>Multicomponent nature underlies the extraordinary mechanical properties of spider dragline silk.</title>
        <authorList>
            <person name="Kono N."/>
            <person name="Nakamura H."/>
            <person name="Mori M."/>
            <person name="Yoshida Y."/>
            <person name="Ohtoshi R."/>
            <person name="Malay A.D."/>
            <person name="Moran D.A.P."/>
            <person name="Tomita M."/>
            <person name="Numata K."/>
            <person name="Arakawa K."/>
        </authorList>
    </citation>
    <scope>NUCLEOTIDE SEQUENCE</scope>
</reference>
<gene>
    <name evidence="2" type="ORF">NPIL_317871</name>
</gene>
<evidence type="ECO:0000313" key="3">
    <source>
        <dbReference type="Proteomes" id="UP000887013"/>
    </source>
</evidence>
<dbReference type="EMBL" id="BMAW01083248">
    <property type="protein sequence ID" value="GFU32830.1"/>
    <property type="molecule type" value="Genomic_DNA"/>
</dbReference>
<evidence type="ECO:0000313" key="2">
    <source>
        <dbReference type="EMBL" id="GFU32830.1"/>
    </source>
</evidence>
<organism evidence="2 3">
    <name type="scientific">Nephila pilipes</name>
    <name type="common">Giant wood spider</name>
    <name type="synonym">Nephila maculata</name>
    <dbReference type="NCBI Taxonomy" id="299642"/>
    <lineage>
        <taxon>Eukaryota</taxon>
        <taxon>Metazoa</taxon>
        <taxon>Ecdysozoa</taxon>
        <taxon>Arthropoda</taxon>
        <taxon>Chelicerata</taxon>
        <taxon>Arachnida</taxon>
        <taxon>Araneae</taxon>
        <taxon>Araneomorphae</taxon>
        <taxon>Entelegynae</taxon>
        <taxon>Araneoidea</taxon>
        <taxon>Nephilidae</taxon>
        <taxon>Nephila</taxon>
    </lineage>
</organism>
<feature type="compositionally biased region" description="Basic and acidic residues" evidence="1">
    <location>
        <begin position="49"/>
        <end position="58"/>
    </location>
</feature>
<sequence length="95" mass="11115">MTGMYWNRGRTPATECDPCVLDPERCIQETPETPSQRYIMEYEYTEQSKCEKKERSSERMGGPFTEFRGHPPHSEIRPSEDKAKALHYVISHTFS</sequence>
<name>A0A8X6QMH3_NEPPI</name>
<dbReference type="AlphaFoldDB" id="A0A8X6QMH3"/>
<proteinExistence type="predicted"/>
<dbReference type="Proteomes" id="UP000887013">
    <property type="component" value="Unassembled WGS sequence"/>
</dbReference>
<evidence type="ECO:0000256" key="1">
    <source>
        <dbReference type="SAM" id="MobiDB-lite"/>
    </source>
</evidence>
<feature type="region of interest" description="Disordered" evidence="1">
    <location>
        <begin position="49"/>
        <end position="82"/>
    </location>
</feature>
<protein>
    <submittedName>
        <fullName evidence="2">Uncharacterized protein</fullName>
    </submittedName>
</protein>
<feature type="compositionally biased region" description="Basic and acidic residues" evidence="1">
    <location>
        <begin position="67"/>
        <end position="82"/>
    </location>
</feature>
<comment type="caution">
    <text evidence="2">The sequence shown here is derived from an EMBL/GenBank/DDBJ whole genome shotgun (WGS) entry which is preliminary data.</text>
</comment>
<accession>A0A8X6QMH3</accession>
<keyword evidence="3" id="KW-1185">Reference proteome</keyword>